<protein>
    <recommendedName>
        <fullName evidence="2">Ubiquitin 3 binding protein But2 C-terminal domain-containing protein</fullName>
    </recommendedName>
</protein>
<keyword evidence="4" id="KW-1185">Reference proteome</keyword>
<dbReference type="Proteomes" id="UP000800094">
    <property type="component" value="Unassembled WGS sequence"/>
</dbReference>
<reference evidence="3" key="1">
    <citation type="journal article" date="2020" name="Stud. Mycol.">
        <title>101 Dothideomycetes genomes: a test case for predicting lifestyles and emergence of pathogens.</title>
        <authorList>
            <person name="Haridas S."/>
            <person name="Albert R."/>
            <person name="Binder M."/>
            <person name="Bloem J."/>
            <person name="Labutti K."/>
            <person name="Salamov A."/>
            <person name="Andreopoulos B."/>
            <person name="Baker S."/>
            <person name="Barry K."/>
            <person name="Bills G."/>
            <person name="Bluhm B."/>
            <person name="Cannon C."/>
            <person name="Castanera R."/>
            <person name="Culley D."/>
            <person name="Daum C."/>
            <person name="Ezra D."/>
            <person name="Gonzalez J."/>
            <person name="Henrissat B."/>
            <person name="Kuo A."/>
            <person name="Liang C."/>
            <person name="Lipzen A."/>
            <person name="Lutzoni F."/>
            <person name="Magnuson J."/>
            <person name="Mondo S."/>
            <person name="Nolan M."/>
            <person name="Ohm R."/>
            <person name="Pangilinan J."/>
            <person name="Park H.-J."/>
            <person name="Ramirez L."/>
            <person name="Alfaro M."/>
            <person name="Sun H."/>
            <person name="Tritt A."/>
            <person name="Yoshinaga Y."/>
            <person name="Zwiers L.-H."/>
            <person name="Turgeon B."/>
            <person name="Goodwin S."/>
            <person name="Spatafora J."/>
            <person name="Crous P."/>
            <person name="Grigoriev I."/>
        </authorList>
    </citation>
    <scope>NUCLEOTIDE SEQUENCE</scope>
    <source>
        <strain evidence="3">CBS 122368</strain>
    </source>
</reference>
<evidence type="ECO:0000259" key="2">
    <source>
        <dbReference type="Pfam" id="PF09792"/>
    </source>
</evidence>
<evidence type="ECO:0000313" key="4">
    <source>
        <dbReference type="Proteomes" id="UP000800094"/>
    </source>
</evidence>
<feature type="chain" id="PRO_5025442523" description="Ubiquitin 3 binding protein But2 C-terminal domain-containing protein" evidence="1">
    <location>
        <begin position="19"/>
        <end position="208"/>
    </location>
</feature>
<proteinExistence type="predicted"/>
<keyword evidence="1" id="KW-0732">Signal</keyword>
<dbReference type="Pfam" id="PF09792">
    <property type="entry name" value="But2"/>
    <property type="match status" value="1"/>
</dbReference>
<sequence>MRPTLPTALTALLTTALALPSYPTPRASCPAGSAFPSDAISPYLLVPISQSEPDKAFGSSALGTVTPGDLCTIVDLKIPDTFHGSPTLLATCTLSFAIPSPEQAAPHKLSFAGPGHFSFFGYLTGFGADESTTWNMQPVPGPSPPFPPDVMVPGNTYTIATLPCGILPGSGGQTVSGRLCSEDSAIEWEQTGVSGDGGCPVGFFVVVS</sequence>
<gene>
    <name evidence="3" type="ORF">BU26DRAFT_520560</name>
</gene>
<dbReference type="InterPro" id="IPR018620">
    <property type="entry name" value="Ubiquitin3-bd_protein_But2_C"/>
</dbReference>
<feature type="signal peptide" evidence="1">
    <location>
        <begin position="1"/>
        <end position="18"/>
    </location>
</feature>
<dbReference type="AlphaFoldDB" id="A0A6A6IAV8"/>
<dbReference type="OrthoDB" id="4657524at2759"/>
<dbReference type="PANTHER" id="PTHR39613">
    <property type="entry name" value="ANCHORED CELL WALL PROTEIN, PUTATIVE (AFU_ORTHOLOGUE AFUA_4G08960)-RELATED"/>
    <property type="match status" value="1"/>
</dbReference>
<feature type="domain" description="Ubiquitin 3 binding protein But2 C-terminal" evidence="2">
    <location>
        <begin position="42"/>
        <end position="191"/>
    </location>
</feature>
<dbReference type="GeneID" id="54582645"/>
<dbReference type="PANTHER" id="PTHR39613:SF1">
    <property type="entry name" value="ANCHORED CELL WALL PROTEIN, PUTATIVE (AFU_ORTHOLOGUE AFUA_4G08960)-RELATED"/>
    <property type="match status" value="1"/>
</dbReference>
<organism evidence="3 4">
    <name type="scientific">Trematosphaeria pertusa</name>
    <dbReference type="NCBI Taxonomy" id="390896"/>
    <lineage>
        <taxon>Eukaryota</taxon>
        <taxon>Fungi</taxon>
        <taxon>Dikarya</taxon>
        <taxon>Ascomycota</taxon>
        <taxon>Pezizomycotina</taxon>
        <taxon>Dothideomycetes</taxon>
        <taxon>Pleosporomycetidae</taxon>
        <taxon>Pleosporales</taxon>
        <taxon>Massarineae</taxon>
        <taxon>Trematosphaeriaceae</taxon>
        <taxon>Trematosphaeria</taxon>
    </lineage>
</organism>
<name>A0A6A6IAV8_9PLEO</name>
<accession>A0A6A6IAV8</accession>
<dbReference type="EMBL" id="ML987197">
    <property type="protein sequence ID" value="KAF2247379.1"/>
    <property type="molecule type" value="Genomic_DNA"/>
</dbReference>
<evidence type="ECO:0000313" key="3">
    <source>
        <dbReference type="EMBL" id="KAF2247379.1"/>
    </source>
</evidence>
<evidence type="ECO:0000256" key="1">
    <source>
        <dbReference type="SAM" id="SignalP"/>
    </source>
</evidence>
<dbReference type="RefSeq" id="XP_033682383.1">
    <property type="nucleotide sequence ID" value="XM_033829315.1"/>
</dbReference>